<proteinExistence type="inferred from homology"/>
<keyword evidence="4" id="KW-0812">Transmembrane</keyword>
<dbReference type="InterPro" id="IPR039424">
    <property type="entry name" value="SBP_5"/>
</dbReference>
<feature type="transmembrane region" description="Helical" evidence="4">
    <location>
        <begin position="6"/>
        <end position="26"/>
    </location>
</feature>
<evidence type="ECO:0000256" key="1">
    <source>
        <dbReference type="ARBA" id="ARBA00005695"/>
    </source>
</evidence>
<dbReference type="Proteomes" id="UP001519307">
    <property type="component" value="Unassembled WGS sequence"/>
</dbReference>
<reference evidence="6 7" key="1">
    <citation type="submission" date="2021-03" db="EMBL/GenBank/DDBJ databases">
        <title>Genomic Encyclopedia of Type Strains, Phase IV (KMG-IV): sequencing the most valuable type-strain genomes for metagenomic binning, comparative biology and taxonomic classification.</title>
        <authorList>
            <person name="Goeker M."/>
        </authorList>
    </citation>
    <scope>NUCLEOTIDE SEQUENCE [LARGE SCALE GENOMIC DNA]</scope>
    <source>
        <strain evidence="6 7">DSM 28783</strain>
    </source>
</reference>
<keyword evidence="7" id="KW-1185">Reference proteome</keyword>
<dbReference type="PANTHER" id="PTHR30290:SF9">
    <property type="entry name" value="OLIGOPEPTIDE-BINDING PROTEIN APPA"/>
    <property type="match status" value="1"/>
</dbReference>
<protein>
    <submittedName>
        <fullName evidence="6">Peptide/nickel transport system substrate-binding protein</fullName>
    </submittedName>
</protein>
<dbReference type="Pfam" id="PF00496">
    <property type="entry name" value="SBP_bac_5"/>
    <property type="match status" value="1"/>
</dbReference>
<dbReference type="InterPro" id="IPR000914">
    <property type="entry name" value="SBP_5_dom"/>
</dbReference>
<dbReference type="RefSeq" id="WP_209702360.1">
    <property type="nucleotide sequence ID" value="NZ_JAGGLM010000011.1"/>
</dbReference>
<gene>
    <name evidence="6" type="ORF">J2Z42_001897</name>
</gene>
<evidence type="ECO:0000259" key="5">
    <source>
        <dbReference type="Pfam" id="PF00496"/>
    </source>
</evidence>
<evidence type="ECO:0000256" key="2">
    <source>
        <dbReference type="ARBA" id="ARBA00022448"/>
    </source>
</evidence>
<dbReference type="InterPro" id="IPR030678">
    <property type="entry name" value="Peptide/Ni-bd"/>
</dbReference>
<evidence type="ECO:0000256" key="4">
    <source>
        <dbReference type="SAM" id="Phobius"/>
    </source>
</evidence>
<name>A0ABS4KT41_9CLOT</name>
<organism evidence="6 7">
    <name type="scientific">Clostridium algifaecis</name>
    <dbReference type="NCBI Taxonomy" id="1472040"/>
    <lineage>
        <taxon>Bacteria</taxon>
        <taxon>Bacillati</taxon>
        <taxon>Bacillota</taxon>
        <taxon>Clostridia</taxon>
        <taxon>Eubacteriales</taxon>
        <taxon>Clostridiaceae</taxon>
        <taxon>Clostridium</taxon>
    </lineage>
</organism>
<dbReference type="Gene3D" id="3.40.190.10">
    <property type="entry name" value="Periplasmic binding protein-like II"/>
    <property type="match status" value="1"/>
</dbReference>
<comment type="caution">
    <text evidence="6">The sequence shown here is derived from an EMBL/GenBank/DDBJ whole genome shotgun (WGS) entry which is preliminary data.</text>
</comment>
<keyword evidence="4" id="KW-0472">Membrane</keyword>
<keyword evidence="4" id="KW-1133">Transmembrane helix</keyword>
<comment type="similarity">
    <text evidence="1">Belongs to the bacterial solute-binding protein 5 family.</text>
</comment>
<dbReference type="SUPFAM" id="SSF53850">
    <property type="entry name" value="Periplasmic binding protein-like II"/>
    <property type="match status" value="1"/>
</dbReference>
<evidence type="ECO:0000313" key="6">
    <source>
        <dbReference type="EMBL" id="MBP2033210.1"/>
    </source>
</evidence>
<keyword evidence="3" id="KW-0732">Signal</keyword>
<evidence type="ECO:0000256" key="3">
    <source>
        <dbReference type="ARBA" id="ARBA00022729"/>
    </source>
</evidence>
<dbReference type="CDD" id="cd08504">
    <property type="entry name" value="PBP2_OppA"/>
    <property type="match status" value="1"/>
</dbReference>
<accession>A0ABS4KT41</accession>
<dbReference type="Gene3D" id="3.10.105.10">
    <property type="entry name" value="Dipeptide-binding Protein, Domain 3"/>
    <property type="match status" value="1"/>
</dbReference>
<dbReference type="PANTHER" id="PTHR30290">
    <property type="entry name" value="PERIPLASMIC BINDING COMPONENT OF ABC TRANSPORTER"/>
    <property type="match status" value="1"/>
</dbReference>
<evidence type="ECO:0000313" key="7">
    <source>
        <dbReference type="Proteomes" id="UP001519307"/>
    </source>
</evidence>
<dbReference type="PIRSF" id="PIRSF002741">
    <property type="entry name" value="MppA"/>
    <property type="match status" value="1"/>
</dbReference>
<dbReference type="Gene3D" id="3.90.76.10">
    <property type="entry name" value="Dipeptide-binding Protein, Domain 1"/>
    <property type="match status" value="1"/>
</dbReference>
<feature type="domain" description="Solute-binding protein family 5" evidence="5">
    <location>
        <begin position="82"/>
        <end position="452"/>
    </location>
</feature>
<dbReference type="EMBL" id="JAGGLM010000011">
    <property type="protein sequence ID" value="MBP2033210.1"/>
    <property type="molecule type" value="Genomic_DNA"/>
</dbReference>
<sequence>MKKFIYIVFTTILTFIIVIMISSISVEKKVKQTNSSNYEDAVVYNMTEIPKDLVMLDSYNTGDKDLLCNLFEGLVSVDEKGNVVPDLAEKWEVNNDKTQYTFNIRKDAKWSNGQDITAEDFVDFFSDVLNKKLNNVYSNQLNCIFGAEEYRKNNENFDNVAVKAIDHKTLQIRLNYSCGYFLNVLTEPIYSLRKIDGNLSNWRKNYKNILYSGSFKIDNVSDDGDIVLKKNDKFWNKNNVKSSKIVITSFQSGESALAAFQNNMLNVFTNPPISEMKNIENLHIVSSYGGEALIFNRKKADILDDNNFREAIALSVNKKNIIQNILNNKVDASSVYVPYSENNGFNKNYITTDNLLPQSEKAKEFMNKANYKYNGVPLKLIYLNTVENKKICESIAKDIKDTFGIKVDCTGYNKDNFENEIKGKDYDIAKVSYSGSYYYPMDLLENFQSSSKLNFGKYKNSEFDAKILQATFEKDDAKRLTELKEAENILLGDNALIPLYFNNIVICNKSYIKGIYFNKLGNVKLDRAYLSK</sequence>
<keyword evidence="2" id="KW-0813">Transport</keyword>